<proteinExistence type="predicted"/>
<dbReference type="Proteomes" id="UP000478052">
    <property type="component" value="Unassembled WGS sequence"/>
</dbReference>
<name>A0A6G0YK97_APHCR</name>
<evidence type="ECO:0000313" key="1">
    <source>
        <dbReference type="EMBL" id="KAF0757368.1"/>
    </source>
</evidence>
<dbReference type="EMBL" id="VUJU01003594">
    <property type="protein sequence ID" value="KAF0757368.1"/>
    <property type="molecule type" value="Genomic_DNA"/>
</dbReference>
<gene>
    <name evidence="1" type="ORF">FWK35_00023041</name>
</gene>
<keyword evidence="2" id="KW-1185">Reference proteome</keyword>
<accession>A0A6G0YK97</accession>
<organism evidence="1 2">
    <name type="scientific">Aphis craccivora</name>
    <name type="common">Cowpea aphid</name>
    <dbReference type="NCBI Taxonomy" id="307492"/>
    <lineage>
        <taxon>Eukaryota</taxon>
        <taxon>Metazoa</taxon>
        <taxon>Ecdysozoa</taxon>
        <taxon>Arthropoda</taxon>
        <taxon>Hexapoda</taxon>
        <taxon>Insecta</taxon>
        <taxon>Pterygota</taxon>
        <taxon>Neoptera</taxon>
        <taxon>Paraneoptera</taxon>
        <taxon>Hemiptera</taxon>
        <taxon>Sternorrhyncha</taxon>
        <taxon>Aphidomorpha</taxon>
        <taxon>Aphidoidea</taxon>
        <taxon>Aphididae</taxon>
        <taxon>Aphidini</taxon>
        <taxon>Aphis</taxon>
        <taxon>Aphis</taxon>
    </lineage>
</organism>
<protein>
    <submittedName>
        <fullName evidence="1">Uncharacterized protein</fullName>
    </submittedName>
</protein>
<dbReference type="AlphaFoldDB" id="A0A6G0YK97"/>
<evidence type="ECO:0000313" key="2">
    <source>
        <dbReference type="Proteomes" id="UP000478052"/>
    </source>
</evidence>
<sequence>MCCLRLTHIRHSKIVFTSFKSMLLVLILE</sequence>
<comment type="caution">
    <text evidence="1">The sequence shown here is derived from an EMBL/GenBank/DDBJ whole genome shotgun (WGS) entry which is preliminary data.</text>
</comment>
<reference evidence="1 2" key="1">
    <citation type="submission" date="2019-08" db="EMBL/GenBank/DDBJ databases">
        <title>Whole genome of Aphis craccivora.</title>
        <authorList>
            <person name="Voronova N.V."/>
            <person name="Shulinski R.S."/>
            <person name="Bandarenka Y.V."/>
            <person name="Zhorov D.G."/>
            <person name="Warner D."/>
        </authorList>
    </citation>
    <scope>NUCLEOTIDE SEQUENCE [LARGE SCALE GENOMIC DNA]</scope>
    <source>
        <strain evidence="1">180601</strain>
        <tissue evidence="1">Whole Body</tissue>
    </source>
</reference>